<dbReference type="PROSITE" id="PS00290">
    <property type="entry name" value="IG_MHC"/>
    <property type="match status" value="3"/>
</dbReference>
<keyword evidence="7" id="KW-1185">Reference proteome</keyword>
<dbReference type="GO" id="GO:0006955">
    <property type="term" value="P:immune response"/>
    <property type="evidence" value="ECO:0007669"/>
    <property type="project" value="TreeGrafter"/>
</dbReference>
<name>A0AA88NZ86_9TELE</name>
<dbReference type="SMART" id="SM00407">
    <property type="entry name" value="IGc1"/>
    <property type="match status" value="4"/>
</dbReference>
<evidence type="ECO:0000313" key="7">
    <source>
        <dbReference type="Proteomes" id="UP001187343"/>
    </source>
</evidence>
<evidence type="ECO:0000256" key="3">
    <source>
        <dbReference type="SAM" id="Phobius"/>
    </source>
</evidence>
<gene>
    <name evidence="6" type="ORF">Q8A67_025140</name>
</gene>
<dbReference type="InterPro" id="IPR011162">
    <property type="entry name" value="MHC_I/II-like_Ag-recog"/>
</dbReference>
<feature type="chain" id="PRO_5041736646" description="Ig-like domain-containing protein" evidence="4">
    <location>
        <begin position="20"/>
        <end position="1156"/>
    </location>
</feature>
<dbReference type="InterPro" id="IPR003006">
    <property type="entry name" value="Ig/MHC_CS"/>
</dbReference>
<dbReference type="InterPro" id="IPR007110">
    <property type="entry name" value="Ig-like_dom"/>
</dbReference>
<dbReference type="FunFam" id="3.30.500.10:FF:000007">
    <property type="entry name" value="Major histocompatibility complex class I LDA"/>
    <property type="match status" value="2"/>
</dbReference>
<feature type="signal peptide" evidence="4">
    <location>
        <begin position="1"/>
        <end position="19"/>
    </location>
</feature>
<sequence>MSTFYDFVYLVLLPTSVLTAASPRGSHSLWLLVTYIKGQTPFPEFSYVAMLDDVRIMYYNGETRTLHPRGNTTAEDDVFDSDVVLKISDNIHKDFKDRWTVATKTLNQTYRVVALQRLVVCELRDDDEPGQMITRDAVEGTTTDELLYVDKNFTYQTNLNVSAHVLNFHVEISMRRHEILYHPYCIKSLKGYLKKRRNQVSRKVKPRLRLIQKANSDSGGSRVSCLATGFYPRHINLTLFRDGQPIADHEITGGDLLPNDDGTYQMRKSLEISAADKHKYICSATHLSLDNKLDVTLDFDHGEPFKSVISSVLTVLALVFGVAAIIWKIKCAGQSEYFYHRTEVVRNTVYLSPQLYQVISHCELWDNDKPGQMISKFAFSGSTTDEMRIYDNKFTYESPKEMATLSLEVFKWRHETINYPSCIATLRNYLKKRQAQVKKKVKPRVRLIQKANSDSGGFHLSCLATGFYPRHINLTLFRDGQSVADHEITGGDLLPNGDGTYQMRKSLEISAADKHKYTCSATHLSLDNKLEIELEFPGETFKQVISSVLVVLALGLLLMTVICIIKWRKRHHSVLSGSHSLWVLATYIKGNTPFPEFSATLMLDDIIVGYTNSETWSYFPRGNTTDEDTFDTSDTHSIWDHLVEISKNENHTKSLLVYQLLGLCELNNDMPGRLITKNAFRGSTTGELQYFDGKFTYNGPLKYAEQETDPALQVSLWYHEVLIYPNCINTLRSYLKKRGAQVKRKVKPRVRLIQKANSDFGGFHLSCLATGFYPRHIDLTLFRDGQPVADHEITGGDLLPNGDGTYQMRKSLEITAEDEHKYTCSVTHLSLDNKLDIELNILNMDKTLLLFVLLLPKAASKGSHSLQLHATYIKAQSAFPEYSITFMLDDIIIGYYDSETKLYTKRGDTTEEDDAFNENYHRVLSEDLFISINHRLELQLDNHTNNVEVHQTLIHCELLDNMESGQITAKGGTGGATVVELRFFNKETTFSSSFNSVKVKPFLKFLQDHYEQMYYSLFMNTLKANLKMRRNQVNRKVKPRVRLIQKANFDSGGFRLSCLATGFYPRHINLTIFRDGQPVADHEITGGDLLPNGDGTYQMRKSLEISAVKHKYTCSASHLSLDNKLDVTLEYPGETFESVRSSVLVFWQRQSDKDYG</sequence>
<protein>
    <recommendedName>
        <fullName evidence="5">Ig-like domain-containing protein</fullName>
    </recommendedName>
</protein>
<feature type="transmembrane region" description="Helical" evidence="3">
    <location>
        <begin position="308"/>
        <end position="327"/>
    </location>
</feature>
<dbReference type="EMBL" id="JAUYZG010000025">
    <property type="protein sequence ID" value="KAK2867023.1"/>
    <property type="molecule type" value="Genomic_DNA"/>
</dbReference>
<keyword evidence="2" id="KW-0393">Immunoglobulin domain</keyword>
<dbReference type="PROSITE" id="PS50835">
    <property type="entry name" value="IG_LIKE"/>
    <property type="match status" value="4"/>
</dbReference>
<dbReference type="Gene3D" id="2.60.40.10">
    <property type="entry name" value="Immunoglobulins"/>
    <property type="match status" value="4"/>
</dbReference>
<dbReference type="PANTHER" id="PTHR16675">
    <property type="entry name" value="MHC CLASS I-RELATED"/>
    <property type="match status" value="1"/>
</dbReference>
<keyword evidence="4" id="KW-0732">Signal</keyword>
<keyword evidence="3" id="KW-0472">Membrane</keyword>
<feature type="domain" description="Ig-like" evidence="5">
    <location>
        <begin position="1039"/>
        <end position="1128"/>
    </location>
</feature>
<dbReference type="PANTHER" id="PTHR16675:SF191">
    <property type="entry name" value="CLASS I HISTOCOMPATIBILITY ANTIGEN, F10 ALPHA CHAIN-LIKE-RELATED"/>
    <property type="match status" value="1"/>
</dbReference>
<dbReference type="Gene3D" id="3.30.500.10">
    <property type="entry name" value="MHC class I-like antigen recognition-like"/>
    <property type="match status" value="3"/>
</dbReference>
<keyword evidence="3" id="KW-1133">Transmembrane helix</keyword>
<comment type="caution">
    <text evidence="6">The sequence shown here is derived from an EMBL/GenBank/DDBJ whole genome shotgun (WGS) entry which is preliminary data.</text>
</comment>
<evidence type="ECO:0000256" key="2">
    <source>
        <dbReference type="ARBA" id="ARBA00023319"/>
    </source>
</evidence>
<evidence type="ECO:0000256" key="1">
    <source>
        <dbReference type="ARBA" id="ARBA00023180"/>
    </source>
</evidence>
<dbReference type="InterPro" id="IPR036179">
    <property type="entry name" value="Ig-like_dom_sf"/>
</dbReference>
<evidence type="ECO:0000259" key="5">
    <source>
        <dbReference type="PROSITE" id="PS50835"/>
    </source>
</evidence>
<dbReference type="GO" id="GO:0005615">
    <property type="term" value="C:extracellular space"/>
    <property type="evidence" value="ECO:0007669"/>
    <property type="project" value="TreeGrafter"/>
</dbReference>
<dbReference type="InterPro" id="IPR050208">
    <property type="entry name" value="MHC_class-I_related"/>
</dbReference>
<dbReference type="AlphaFoldDB" id="A0AA88NZ86"/>
<dbReference type="Proteomes" id="UP001187343">
    <property type="component" value="Unassembled WGS sequence"/>
</dbReference>
<feature type="domain" description="Ig-like" evidence="5">
    <location>
        <begin position="443"/>
        <end position="535"/>
    </location>
</feature>
<dbReference type="InterPro" id="IPR037055">
    <property type="entry name" value="MHC_I-like_Ag-recog_sf"/>
</dbReference>
<keyword evidence="1" id="KW-0325">Glycoprotein</keyword>
<dbReference type="Pfam" id="PF07654">
    <property type="entry name" value="C1-set"/>
    <property type="match status" value="4"/>
</dbReference>
<reference evidence="6" key="1">
    <citation type="submission" date="2023-08" db="EMBL/GenBank/DDBJ databases">
        <title>Chromosome-level Genome Assembly of mud carp (Cirrhinus molitorella).</title>
        <authorList>
            <person name="Liu H."/>
        </authorList>
    </citation>
    <scope>NUCLEOTIDE SEQUENCE</scope>
    <source>
        <strain evidence="6">Prfri</strain>
        <tissue evidence="6">Muscle</tissue>
    </source>
</reference>
<accession>A0AA88NZ86</accession>
<dbReference type="GO" id="GO:0009897">
    <property type="term" value="C:external side of plasma membrane"/>
    <property type="evidence" value="ECO:0007669"/>
    <property type="project" value="TreeGrafter"/>
</dbReference>
<feature type="domain" description="Ig-like" evidence="5">
    <location>
        <begin position="748"/>
        <end position="840"/>
    </location>
</feature>
<dbReference type="InterPro" id="IPR003597">
    <property type="entry name" value="Ig_C1-set"/>
</dbReference>
<organism evidence="6 7">
    <name type="scientific">Cirrhinus molitorella</name>
    <name type="common">mud carp</name>
    <dbReference type="NCBI Taxonomy" id="172907"/>
    <lineage>
        <taxon>Eukaryota</taxon>
        <taxon>Metazoa</taxon>
        <taxon>Chordata</taxon>
        <taxon>Craniata</taxon>
        <taxon>Vertebrata</taxon>
        <taxon>Euteleostomi</taxon>
        <taxon>Actinopterygii</taxon>
        <taxon>Neopterygii</taxon>
        <taxon>Teleostei</taxon>
        <taxon>Ostariophysi</taxon>
        <taxon>Cypriniformes</taxon>
        <taxon>Cyprinidae</taxon>
        <taxon>Labeoninae</taxon>
        <taxon>Labeonini</taxon>
        <taxon>Cirrhinus</taxon>
    </lineage>
</organism>
<evidence type="ECO:0000313" key="6">
    <source>
        <dbReference type="EMBL" id="KAK2867023.1"/>
    </source>
</evidence>
<dbReference type="CDD" id="cd21029">
    <property type="entry name" value="IgC1_CD1"/>
    <property type="match status" value="1"/>
</dbReference>
<dbReference type="SUPFAM" id="SSF54452">
    <property type="entry name" value="MHC antigen-recognition domain"/>
    <property type="match status" value="3"/>
</dbReference>
<feature type="transmembrane region" description="Helical" evidence="3">
    <location>
        <begin position="544"/>
        <end position="567"/>
    </location>
</feature>
<feature type="domain" description="Ig-like" evidence="5">
    <location>
        <begin position="206"/>
        <end position="296"/>
    </location>
</feature>
<proteinExistence type="predicted"/>
<dbReference type="SUPFAM" id="SSF48726">
    <property type="entry name" value="Immunoglobulin"/>
    <property type="match status" value="4"/>
</dbReference>
<dbReference type="InterPro" id="IPR013783">
    <property type="entry name" value="Ig-like_fold"/>
</dbReference>
<evidence type="ECO:0000256" key="4">
    <source>
        <dbReference type="SAM" id="SignalP"/>
    </source>
</evidence>
<keyword evidence="3" id="KW-0812">Transmembrane</keyword>